<gene>
    <name evidence="3" type="ORF">H8692_05175</name>
</gene>
<keyword evidence="2" id="KW-1133">Transmembrane helix</keyword>
<dbReference type="Proteomes" id="UP000610862">
    <property type="component" value="Unassembled WGS sequence"/>
</dbReference>
<keyword evidence="2" id="KW-0472">Membrane</keyword>
<feature type="region of interest" description="Disordered" evidence="1">
    <location>
        <begin position="536"/>
        <end position="571"/>
    </location>
</feature>
<accession>A0A926I9H2</accession>
<dbReference type="RefSeq" id="WP_187525136.1">
    <property type="nucleotide sequence ID" value="NZ_JACRTA010000002.1"/>
</dbReference>
<proteinExistence type="predicted"/>
<feature type="compositionally biased region" description="Low complexity" evidence="1">
    <location>
        <begin position="554"/>
        <end position="567"/>
    </location>
</feature>
<protein>
    <submittedName>
        <fullName evidence="3">Uncharacterized protein</fullName>
    </submittedName>
</protein>
<keyword evidence="2" id="KW-0812">Transmembrane</keyword>
<feature type="transmembrane region" description="Helical" evidence="2">
    <location>
        <begin position="578"/>
        <end position="597"/>
    </location>
</feature>
<evidence type="ECO:0000256" key="1">
    <source>
        <dbReference type="SAM" id="MobiDB-lite"/>
    </source>
</evidence>
<organism evidence="3 4">
    <name type="scientific">Lentihominibacter hominis</name>
    <dbReference type="NCBI Taxonomy" id="2763645"/>
    <lineage>
        <taxon>Bacteria</taxon>
        <taxon>Bacillati</taxon>
        <taxon>Bacillota</taxon>
        <taxon>Clostridia</taxon>
        <taxon>Peptostreptococcales</taxon>
        <taxon>Anaerovoracaceae</taxon>
        <taxon>Lentihominibacter</taxon>
    </lineage>
</organism>
<comment type="caution">
    <text evidence="3">The sequence shown here is derived from an EMBL/GenBank/DDBJ whole genome shotgun (WGS) entry which is preliminary data.</text>
</comment>
<evidence type="ECO:0000313" key="4">
    <source>
        <dbReference type="Proteomes" id="UP000610862"/>
    </source>
</evidence>
<sequence length="604" mass="65631">MKNLRLSWKISRLSRKIFAVMLIGVLTIGGAATAFASDTYTSEKRNHGTISITAENETNNTINMKLGDTITVTVSPYIHVQYEGCGTTPNCPDVCGDMPGSCFIKNYGCNCSTSPTKRITKVETAVTKEGIISVGEANALDNINDKPTVNDLASKSDGTFTITADSVGTTELTVETSLRDWVSSTKKYTVKVDENDSQVAEVIDFDAETTHAGFEPGEINTVQTLFVDLTFEKEMKIVDKEKLLTEMNILSDAYVSAQSSGKLEEGNSFVVFGAGLKPDQTNVELTNNNKTLRITTKGWGAQVAGIFKASGTWKNLKSIDGENADINVTIIVPNGITTEIVKQVVATNDVNASVTTKVIRPEDATRGMVHWMLLKNGEPVKAKYESGLGFNQVGATFNAHLHNFATDMAEDFAKNSVNTMMPMLGDYYDIDYKEGSDEFTVTAKESQPGDVLELHIYSYLNNGSKTINLDDLEKGISSAENIDKDLYTEESYKVFSDALAKAQIIDKAPKYYAQTDVDFAAKQLLNAQGELVAVDQKDPIIPEEDNPQQGGGNTDQNQVNENNNNGDKSAETGDGSFAGVYAVLMVAAACIAGKVLYRKKYPKV</sequence>
<keyword evidence="4" id="KW-1185">Reference proteome</keyword>
<reference evidence="3" key="1">
    <citation type="submission" date="2020-08" db="EMBL/GenBank/DDBJ databases">
        <title>Genome public.</title>
        <authorList>
            <person name="Liu C."/>
            <person name="Sun Q."/>
        </authorList>
    </citation>
    <scope>NUCLEOTIDE SEQUENCE</scope>
    <source>
        <strain evidence="3">NSJ-24</strain>
    </source>
</reference>
<evidence type="ECO:0000313" key="3">
    <source>
        <dbReference type="EMBL" id="MBC8568158.1"/>
    </source>
</evidence>
<dbReference type="Gene3D" id="1.20.1270.90">
    <property type="entry name" value="AF1782-like"/>
    <property type="match status" value="1"/>
</dbReference>
<name>A0A926I9H2_9FIRM</name>
<evidence type="ECO:0000256" key="2">
    <source>
        <dbReference type="SAM" id="Phobius"/>
    </source>
</evidence>
<dbReference type="AlphaFoldDB" id="A0A926I9H2"/>
<dbReference type="EMBL" id="JACRTA010000002">
    <property type="protein sequence ID" value="MBC8568158.1"/>
    <property type="molecule type" value="Genomic_DNA"/>
</dbReference>